<accession>A0AAN2A0T2</accession>
<gene>
    <name evidence="1" type="ORF">STHERMO_1912</name>
</gene>
<dbReference type="AlphaFoldDB" id="A0AAN2A0T2"/>
<protein>
    <submittedName>
        <fullName evidence="1">Uncharacterized protein</fullName>
    </submittedName>
</protein>
<evidence type="ECO:0000313" key="1">
    <source>
        <dbReference type="EMBL" id="CAD0157327.1"/>
    </source>
</evidence>
<evidence type="ECO:0000313" key="2">
    <source>
        <dbReference type="Proteomes" id="UP000509120"/>
    </source>
</evidence>
<sequence>MSKKSPKDRLKVVVDLACVLLY</sequence>
<reference evidence="1 2" key="1">
    <citation type="submission" date="2020-06" db="EMBL/GenBank/DDBJ databases">
        <authorList>
            <person name="Chuat V."/>
        </authorList>
    </citation>
    <scope>NUCLEOTIDE SEQUENCE [LARGE SCALE GENOMIC DNA]</scope>
    <source>
        <strain evidence="1">STH_CIRM_1046</strain>
    </source>
</reference>
<proteinExistence type="predicted"/>
<dbReference type="EMBL" id="LR822030">
    <property type="protein sequence ID" value="CAD0157327.1"/>
    <property type="molecule type" value="Genomic_DNA"/>
</dbReference>
<organism evidence="1 2">
    <name type="scientific">Streptococcus thermophilus</name>
    <dbReference type="NCBI Taxonomy" id="1308"/>
    <lineage>
        <taxon>Bacteria</taxon>
        <taxon>Bacillati</taxon>
        <taxon>Bacillota</taxon>
        <taxon>Bacilli</taxon>
        <taxon>Lactobacillales</taxon>
        <taxon>Streptococcaceae</taxon>
        <taxon>Streptococcus</taxon>
    </lineage>
</organism>
<name>A0AAN2A0T2_STRTR</name>
<dbReference type="Proteomes" id="UP000509120">
    <property type="component" value="Chromosome"/>
</dbReference>